<dbReference type="EMBL" id="JBJKFK010006008">
    <property type="protein sequence ID" value="KAL3308024.1"/>
    <property type="molecule type" value="Genomic_DNA"/>
</dbReference>
<dbReference type="SUPFAM" id="SSF53098">
    <property type="entry name" value="Ribonuclease H-like"/>
    <property type="match status" value="1"/>
</dbReference>
<evidence type="ECO:0000313" key="2">
    <source>
        <dbReference type="Proteomes" id="UP001626550"/>
    </source>
</evidence>
<proteinExistence type="predicted"/>
<comment type="caution">
    <text evidence="1">The sequence shown here is derived from an EMBL/GenBank/DDBJ whole genome shotgun (WGS) entry which is preliminary data.</text>
</comment>
<dbReference type="InterPro" id="IPR012337">
    <property type="entry name" value="RNaseH-like_sf"/>
</dbReference>
<protein>
    <submittedName>
        <fullName evidence="1">Uncharacterized protein</fullName>
    </submittedName>
</protein>
<keyword evidence="2" id="KW-1185">Reference proteome</keyword>
<gene>
    <name evidence="1" type="ORF">Ciccas_013450</name>
</gene>
<accession>A0ABD2PKL4</accession>
<name>A0ABD2PKL4_9PLAT</name>
<reference evidence="1 2" key="1">
    <citation type="submission" date="2024-11" db="EMBL/GenBank/DDBJ databases">
        <title>Adaptive evolution of stress response genes in parasites aligns with host niche diversity.</title>
        <authorList>
            <person name="Hahn C."/>
            <person name="Resl P."/>
        </authorList>
    </citation>
    <scope>NUCLEOTIDE SEQUENCE [LARGE SCALE GENOMIC DNA]</scope>
    <source>
        <strain evidence="1">EGGRZ-B1_66</strain>
        <tissue evidence="1">Body</tissue>
    </source>
</reference>
<dbReference type="Proteomes" id="UP001626550">
    <property type="component" value="Unassembled WGS sequence"/>
</dbReference>
<evidence type="ECO:0000313" key="1">
    <source>
        <dbReference type="EMBL" id="KAL3308024.1"/>
    </source>
</evidence>
<dbReference type="AlphaFoldDB" id="A0ABD2PKL4"/>
<sequence length="158" mass="17852">MMQCLGQLIAGDGVLHQNCIAHGAHLGVCDVIYSKKIESQEEEGQIEEHEEEDDGDGTLIIEELPEPEAESIEDVVPQLGTLLKKSRALIKQMNAPNSRTYYRVVLQGKALCLDMCTRWHSIRAMFKCIVENWSKIIETCSRFGYTIPLSDEELKAMR</sequence>
<organism evidence="1 2">
    <name type="scientific">Cichlidogyrus casuarinus</name>
    <dbReference type="NCBI Taxonomy" id="1844966"/>
    <lineage>
        <taxon>Eukaryota</taxon>
        <taxon>Metazoa</taxon>
        <taxon>Spiralia</taxon>
        <taxon>Lophotrochozoa</taxon>
        <taxon>Platyhelminthes</taxon>
        <taxon>Monogenea</taxon>
        <taxon>Monopisthocotylea</taxon>
        <taxon>Dactylogyridea</taxon>
        <taxon>Ancyrocephalidae</taxon>
        <taxon>Cichlidogyrus</taxon>
    </lineage>
</organism>